<evidence type="ECO:0000256" key="1">
    <source>
        <dbReference type="ARBA" id="ARBA00009748"/>
    </source>
</evidence>
<evidence type="ECO:0000256" key="5">
    <source>
        <dbReference type="SAM" id="SignalP"/>
    </source>
</evidence>
<feature type="domain" description="Bifunctional inhibitor/plant lipid transfer protein/seed storage helical" evidence="6">
    <location>
        <begin position="147"/>
        <end position="231"/>
    </location>
</feature>
<dbReference type="AlphaFoldDB" id="A0A5J9UUP9"/>
<feature type="signal peptide" evidence="5">
    <location>
        <begin position="1"/>
        <end position="24"/>
    </location>
</feature>
<proteinExistence type="inferred from homology"/>
<comment type="caution">
    <text evidence="7">The sequence shown here is derived from an EMBL/GenBank/DDBJ whole genome shotgun (WGS) entry which is preliminary data.</text>
</comment>
<feature type="non-terminal residue" evidence="7">
    <location>
        <position position="1"/>
    </location>
</feature>
<dbReference type="Pfam" id="PF00234">
    <property type="entry name" value="Tryp_alpha_amyl"/>
    <property type="match status" value="2"/>
</dbReference>
<dbReference type="SMART" id="SM00499">
    <property type="entry name" value="AAI"/>
    <property type="match status" value="2"/>
</dbReference>
<comment type="function">
    <text evidence="4">Plant non-specific lipid-transfer proteins transfer phospholipids as well as galactolipids across membranes. May play a role in wax or cutin deposition in the cell walls of expanding epidermal cells and certain secretory tissues.</text>
</comment>
<dbReference type="InterPro" id="IPR036312">
    <property type="entry name" value="Bifun_inhib/LTP/seed_sf"/>
</dbReference>
<evidence type="ECO:0000256" key="4">
    <source>
        <dbReference type="RuleBase" id="RU000628"/>
    </source>
</evidence>
<dbReference type="InterPro" id="IPR016140">
    <property type="entry name" value="Bifunc_inhib/LTP/seed_store"/>
</dbReference>
<dbReference type="GO" id="GO:0006869">
    <property type="term" value="P:lipid transport"/>
    <property type="evidence" value="ECO:0007669"/>
    <property type="project" value="InterPro"/>
</dbReference>
<keyword evidence="8" id="KW-1185">Reference proteome</keyword>
<feature type="chain" id="PRO_5023810848" description="Non-specific lipid-transfer protein" evidence="5">
    <location>
        <begin position="25"/>
        <end position="235"/>
    </location>
</feature>
<accession>A0A5J9UUP9</accession>
<gene>
    <name evidence="7" type="ORF">EJB05_29875</name>
</gene>
<dbReference type="Proteomes" id="UP000324897">
    <property type="component" value="Chromosome 2"/>
</dbReference>
<dbReference type="Gene3D" id="1.10.110.10">
    <property type="entry name" value="Plant lipid-transfer and hydrophobic proteins"/>
    <property type="match status" value="2"/>
</dbReference>
<dbReference type="SUPFAM" id="SSF47699">
    <property type="entry name" value="Bifunctional inhibitor/lipid-transfer protein/seed storage 2S albumin"/>
    <property type="match status" value="2"/>
</dbReference>
<sequence>MAPSKKTLVAFAVVVALLATEASAAITCGQVGSTLAPCIPYATGRGTLTQACCNGVRRLNSAASTSSDRQAACRCLKSLAGSVGKINMGTVAGVPGKCGVSVPFPLSLSTDCNNLTAEMALNKKQALVAFAVVVALLATEASAAITCGQVGSTLAPCIPYATGRGALTPSCCTGMRSLNSMARTSADRQSACRCLKSLAGSVGKINMGTVAGAPAKCGVSVPFPISMSTDCNKIN</sequence>
<keyword evidence="5" id="KW-0732">Signal</keyword>
<dbReference type="InterPro" id="IPR000528">
    <property type="entry name" value="Plant_nsLTP"/>
</dbReference>
<dbReference type="GO" id="GO:0008289">
    <property type="term" value="F:lipid binding"/>
    <property type="evidence" value="ECO:0007669"/>
    <property type="project" value="UniProtKB-KW"/>
</dbReference>
<evidence type="ECO:0000259" key="6">
    <source>
        <dbReference type="SMART" id="SM00499"/>
    </source>
</evidence>
<name>A0A5J9UUP9_9POAL</name>
<evidence type="ECO:0000313" key="7">
    <source>
        <dbReference type="EMBL" id="TVU27275.1"/>
    </source>
</evidence>
<dbReference type="Gramene" id="TVU27275">
    <property type="protein sequence ID" value="TVU27275"/>
    <property type="gene ID" value="EJB05_29875"/>
</dbReference>
<dbReference type="FunFam" id="1.10.110.10:FF:000002">
    <property type="entry name" value="Non-specific lipid-transfer protein"/>
    <property type="match status" value="2"/>
</dbReference>
<organism evidence="7 8">
    <name type="scientific">Eragrostis curvula</name>
    <name type="common">weeping love grass</name>
    <dbReference type="NCBI Taxonomy" id="38414"/>
    <lineage>
        <taxon>Eukaryota</taxon>
        <taxon>Viridiplantae</taxon>
        <taxon>Streptophyta</taxon>
        <taxon>Embryophyta</taxon>
        <taxon>Tracheophyta</taxon>
        <taxon>Spermatophyta</taxon>
        <taxon>Magnoliopsida</taxon>
        <taxon>Liliopsida</taxon>
        <taxon>Poales</taxon>
        <taxon>Poaceae</taxon>
        <taxon>PACMAD clade</taxon>
        <taxon>Chloridoideae</taxon>
        <taxon>Eragrostideae</taxon>
        <taxon>Eragrostidinae</taxon>
        <taxon>Eragrostis</taxon>
    </lineage>
</organism>
<evidence type="ECO:0000256" key="2">
    <source>
        <dbReference type="ARBA" id="ARBA00022448"/>
    </source>
</evidence>
<dbReference type="OrthoDB" id="1890443at2759"/>
<reference evidence="7 8" key="1">
    <citation type="journal article" date="2019" name="Sci. Rep.">
        <title>A high-quality genome of Eragrostis curvula grass provides insights into Poaceae evolution and supports new strategies to enhance forage quality.</title>
        <authorList>
            <person name="Carballo J."/>
            <person name="Santos B.A.C.M."/>
            <person name="Zappacosta D."/>
            <person name="Garbus I."/>
            <person name="Selva J.P."/>
            <person name="Gallo C.A."/>
            <person name="Diaz A."/>
            <person name="Albertini E."/>
            <person name="Caccamo M."/>
            <person name="Echenique V."/>
        </authorList>
    </citation>
    <scope>NUCLEOTIDE SEQUENCE [LARGE SCALE GENOMIC DNA]</scope>
    <source>
        <strain evidence="8">cv. Victoria</strain>
        <tissue evidence="7">Leaf</tissue>
    </source>
</reference>
<feature type="domain" description="Bifunctional inhibitor/plant lipid transfer protein/seed storage helical" evidence="6">
    <location>
        <begin position="28"/>
        <end position="112"/>
    </location>
</feature>
<evidence type="ECO:0000313" key="8">
    <source>
        <dbReference type="Proteomes" id="UP000324897"/>
    </source>
</evidence>
<dbReference type="EMBL" id="RWGY01000013">
    <property type="protein sequence ID" value="TVU27275.1"/>
    <property type="molecule type" value="Genomic_DNA"/>
</dbReference>
<dbReference type="PROSITE" id="PS00597">
    <property type="entry name" value="PLANT_LTP"/>
    <property type="match status" value="1"/>
</dbReference>
<dbReference type="PANTHER" id="PTHR33076">
    <property type="entry name" value="NON-SPECIFIC LIPID-TRANSFER PROTEIN 2-RELATED"/>
    <property type="match status" value="1"/>
</dbReference>
<dbReference type="CDD" id="cd01960">
    <property type="entry name" value="nsLTP1"/>
    <property type="match status" value="2"/>
</dbReference>
<keyword evidence="4" id="KW-0446">Lipid-binding</keyword>
<keyword evidence="2 4" id="KW-0813">Transport</keyword>
<protein>
    <recommendedName>
        <fullName evidence="4">Non-specific lipid-transfer protein</fullName>
    </recommendedName>
</protein>
<keyword evidence="3" id="KW-1015">Disulfide bond</keyword>
<evidence type="ECO:0000256" key="3">
    <source>
        <dbReference type="ARBA" id="ARBA00023157"/>
    </source>
</evidence>
<comment type="similarity">
    <text evidence="1 4">Belongs to the plant LTP family.</text>
</comment>
<dbReference type="PRINTS" id="PR00382">
    <property type="entry name" value="LIPIDTRNSFER"/>
</dbReference>